<feature type="domain" description="Transposase IS200-like" evidence="1">
    <location>
        <begin position="9"/>
        <end position="123"/>
    </location>
</feature>
<dbReference type="PANTHER" id="PTHR34322:SF2">
    <property type="entry name" value="TRANSPOSASE IS200-LIKE DOMAIN-CONTAINING PROTEIN"/>
    <property type="match status" value="1"/>
</dbReference>
<accession>A0A5S3QIY6</accession>
<dbReference type="Proteomes" id="UP000306980">
    <property type="component" value="Unassembled WGS sequence"/>
</dbReference>
<dbReference type="SMART" id="SM01321">
    <property type="entry name" value="Y1_Tnp"/>
    <property type="match status" value="1"/>
</dbReference>
<dbReference type="SUPFAM" id="SSF143422">
    <property type="entry name" value="Transposase IS200-like"/>
    <property type="match status" value="1"/>
</dbReference>
<comment type="caution">
    <text evidence="2">The sequence shown here is derived from an EMBL/GenBank/DDBJ whole genome shotgun (WGS) entry which is preliminary data.</text>
</comment>
<evidence type="ECO:0000313" key="3">
    <source>
        <dbReference type="Proteomes" id="UP000306980"/>
    </source>
</evidence>
<evidence type="ECO:0000259" key="1">
    <source>
        <dbReference type="SMART" id="SM01321"/>
    </source>
</evidence>
<organism evidence="2 3">
    <name type="scientific">Lentibacillus cibarius</name>
    <dbReference type="NCBI Taxonomy" id="2583219"/>
    <lineage>
        <taxon>Bacteria</taxon>
        <taxon>Bacillati</taxon>
        <taxon>Bacillota</taxon>
        <taxon>Bacilli</taxon>
        <taxon>Bacillales</taxon>
        <taxon>Bacillaceae</taxon>
        <taxon>Lentibacillus</taxon>
    </lineage>
</organism>
<name>A0A5S3QIY6_9BACI</name>
<dbReference type="InterPro" id="IPR002686">
    <property type="entry name" value="Transposase_17"/>
</dbReference>
<dbReference type="GO" id="GO:0004803">
    <property type="term" value="F:transposase activity"/>
    <property type="evidence" value="ECO:0007669"/>
    <property type="project" value="InterPro"/>
</dbReference>
<gene>
    <name evidence="2" type="ORF">FFL34_06435</name>
</gene>
<dbReference type="PANTHER" id="PTHR34322">
    <property type="entry name" value="TRANSPOSASE, Y1_TNP DOMAIN-CONTAINING"/>
    <property type="match status" value="1"/>
</dbReference>
<sequence length="181" mass="21497">MGRPRRDWHANGYYHITMRGNNRQNIFTDHMDVNEYYRILNSVYGKFPFEVHAYCIMTNHVHLLLRSPHVSLGILMAQINKRYSDYYRRRHDFVGQIYQNRYYSKEVPLPTGMLQVSAYIHRNPIETNVPMVSQLQLYPYSSFPLYYYQRKSPHPFVRLDVLPSLVPAGTEYAAWCQVPGT</sequence>
<dbReference type="RefSeq" id="WP_138602541.1">
    <property type="nucleotide sequence ID" value="NZ_VCIA01000001.1"/>
</dbReference>
<dbReference type="InterPro" id="IPR036515">
    <property type="entry name" value="Transposase_17_sf"/>
</dbReference>
<protein>
    <submittedName>
        <fullName evidence="2">Transposase</fullName>
    </submittedName>
</protein>
<dbReference type="EMBL" id="VCIA01000001">
    <property type="protein sequence ID" value="TMN21788.1"/>
    <property type="molecule type" value="Genomic_DNA"/>
</dbReference>
<evidence type="ECO:0000313" key="2">
    <source>
        <dbReference type="EMBL" id="TMN21788.1"/>
    </source>
</evidence>
<dbReference type="Pfam" id="PF01797">
    <property type="entry name" value="Y1_Tnp"/>
    <property type="match status" value="1"/>
</dbReference>
<reference evidence="2 3" key="1">
    <citation type="submission" date="2019-05" db="EMBL/GenBank/DDBJ databases">
        <title>Genomic analysis of Lentibacillus sp. NKC220-2.</title>
        <authorList>
            <person name="Oh Y.J."/>
        </authorList>
    </citation>
    <scope>NUCLEOTIDE SEQUENCE [LARGE SCALE GENOMIC DNA]</scope>
    <source>
        <strain evidence="2 3">NKC220-2</strain>
    </source>
</reference>
<dbReference type="GO" id="GO:0003677">
    <property type="term" value="F:DNA binding"/>
    <property type="evidence" value="ECO:0007669"/>
    <property type="project" value="InterPro"/>
</dbReference>
<dbReference type="GO" id="GO:0006313">
    <property type="term" value="P:DNA transposition"/>
    <property type="evidence" value="ECO:0007669"/>
    <property type="project" value="InterPro"/>
</dbReference>
<dbReference type="AlphaFoldDB" id="A0A5S3QIY6"/>
<dbReference type="OrthoDB" id="9788881at2"/>
<dbReference type="Gene3D" id="3.30.70.1290">
    <property type="entry name" value="Transposase IS200-like"/>
    <property type="match status" value="1"/>
</dbReference>
<proteinExistence type="predicted"/>